<dbReference type="Pfam" id="PF00528">
    <property type="entry name" value="BPD_transp_1"/>
    <property type="match status" value="1"/>
</dbReference>
<evidence type="ECO:0000256" key="4">
    <source>
        <dbReference type="ARBA" id="ARBA00022475"/>
    </source>
</evidence>
<dbReference type="RefSeq" id="WP_198064069.1">
    <property type="nucleotide sequence ID" value="NZ_FOOU01000001.1"/>
</dbReference>
<comment type="subcellular location">
    <subcellularLocation>
        <location evidence="1 8">Cell membrane</location>
        <topology evidence="1 8">Multi-pass membrane protein</topology>
    </subcellularLocation>
</comment>
<evidence type="ECO:0000256" key="6">
    <source>
        <dbReference type="ARBA" id="ARBA00022989"/>
    </source>
</evidence>
<evidence type="ECO:0000313" key="10">
    <source>
        <dbReference type="EMBL" id="SFF88544.1"/>
    </source>
</evidence>
<keyword evidence="4" id="KW-1003">Cell membrane</keyword>
<feature type="transmembrane region" description="Helical" evidence="8">
    <location>
        <begin position="213"/>
        <end position="233"/>
    </location>
</feature>
<dbReference type="InterPro" id="IPR000515">
    <property type="entry name" value="MetI-like"/>
</dbReference>
<evidence type="ECO:0000256" key="3">
    <source>
        <dbReference type="ARBA" id="ARBA00022448"/>
    </source>
</evidence>
<dbReference type="STRING" id="1045558.SAMN05216175_101523"/>
<sequence length="425" mass="47043">MSQSDLSMNNNMEVRSVLTAEEMAQSRKMQRRRKVIAFAFVTPLLLFVLIAFIAPIGTMLYRSVYHPTVAQLIPDTLDALSGWDETTDIRPDDAVLNRFSVELKQLAMTRKSGKLGEEINRAMPGTSSVIKSTARKFKKLDTELLRNEGATRLLASKPQWKEVEIWRAMKASGAVFTSSSYLTALDLDRNAAGEIVARDTQVYIQLYLKSLKIALMITFLTAVIGFPLSYYLATASPKTANTLMVFVLLPFWTSLLVRTTSWIALLQTNGVVNTFLKAIHVITDPIEMLYTQSATVIAMTHILLPFMILPLYSVMKGIDPSYLRAAMSLGAKPIPAFIRIYLPMTVPGLSAGALLVFIISIGYYITPALVGGTDGQMISNIIAFHMQSSNNWELAAALGSLLLALILILYWVYDRLVGVSNIKLG</sequence>
<feature type="transmembrane region" description="Helical" evidence="8">
    <location>
        <begin position="35"/>
        <end position="57"/>
    </location>
</feature>
<feature type="transmembrane region" description="Helical" evidence="8">
    <location>
        <begin position="394"/>
        <end position="413"/>
    </location>
</feature>
<protein>
    <submittedName>
        <fullName evidence="10">Putative spermidine/putrescine transport system permease protein</fullName>
    </submittedName>
</protein>
<dbReference type="EMBL" id="FOOU01000001">
    <property type="protein sequence ID" value="SFF88544.1"/>
    <property type="molecule type" value="Genomic_DNA"/>
</dbReference>
<keyword evidence="6 8" id="KW-1133">Transmembrane helix</keyword>
<evidence type="ECO:0000259" key="9">
    <source>
        <dbReference type="PROSITE" id="PS50928"/>
    </source>
</evidence>
<reference evidence="11" key="1">
    <citation type="submission" date="2016-10" db="EMBL/GenBank/DDBJ databases">
        <authorList>
            <person name="Varghese N."/>
            <person name="Submissions S."/>
        </authorList>
    </citation>
    <scope>NUCLEOTIDE SEQUENCE [LARGE SCALE GENOMIC DNA]</scope>
    <source>
        <strain evidence="11">CGMCC 1.10971</strain>
    </source>
</reference>
<evidence type="ECO:0000313" key="11">
    <source>
        <dbReference type="Proteomes" id="UP000198623"/>
    </source>
</evidence>
<dbReference type="PROSITE" id="PS50928">
    <property type="entry name" value="ABC_TM1"/>
    <property type="match status" value="1"/>
</dbReference>
<feature type="transmembrane region" description="Helical" evidence="8">
    <location>
        <begin position="245"/>
        <end position="265"/>
    </location>
</feature>
<feature type="transmembrane region" description="Helical" evidence="8">
    <location>
        <begin position="336"/>
        <end position="365"/>
    </location>
</feature>
<dbReference type="PANTHER" id="PTHR42929:SF5">
    <property type="entry name" value="ABC TRANSPORTER PERMEASE PROTEIN"/>
    <property type="match status" value="1"/>
</dbReference>
<keyword evidence="11" id="KW-1185">Reference proteome</keyword>
<dbReference type="SUPFAM" id="SSF161098">
    <property type="entry name" value="MetI-like"/>
    <property type="match status" value="1"/>
</dbReference>
<evidence type="ECO:0000256" key="7">
    <source>
        <dbReference type="ARBA" id="ARBA00023136"/>
    </source>
</evidence>
<evidence type="ECO:0000256" key="2">
    <source>
        <dbReference type="ARBA" id="ARBA00007069"/>
    </source>
</evidence>
<feature type="domain" description="ABC transmembrane type-1" evidence="9">
    <location>
        <begin position="207"/>
        <end position="413"/>
    </location>
</feature>
<dbReference type="CDD" id="cd06261">
    <property type="entry name" value="TM_PBP2"/>
    <property type="match status" value="1"/>
</dbReference>
<proteinExistence type="inferred from homology"/>
<keyword evidence="3 8" id="KW-0813">Transport</keyword>
<keyword evidence="5 8" id="KW-0812">Transmembrane</keyword>
<organism evidence="10 11">
    <name type="scientific">Neptunomonas qingdaonensis</name>
    <dbReference type="NCBI Taxonomy" id="1045558"/>
    <lineage>
        <taxon>Bacteria</taxon>
        <taxon>Pseudomonadati</taxon>
        <taxon>Pseudomonadota</taxon>
        <taxon>Gammaproteobacteria</taxon>
        <taxon>Oceanospirillales</taxon>
        <taxon>Oceanospirillaceae</taxon>
        <taxon>Neptunomonas</taxon>
    </lineage>
</organism>
<dbReference type="InterPro" id="IPR035906">
    <property type="entry name" value="MetI-like_sf"/>
</dbReference>
<comment type="similarity">
    <text evidence="2">Belongs to the binding-protein-dependent transport system permease family. CysTW subfamily.</text>
</comment>
<dbReference type="PANTHER" id="PTHR42929">
    <property type="entry name" value="INNER MEMBRANE ABC TRANSPORTER PERMEASE PROTEIN YDCU-RELATED-RELATED"/>
    <property type="match status" value="1"/>
</dbReference>
<feature type="transmembrane region" description="Helical" evidence="8">
    <location>
        <begin position="294"/>
        <end position="315"/>
    </location>
</feature>
<dbReference type="Proteomes" id="UP000198623">
    <property type="component" value="Unassembled WGS sequence"/>
</dbReference>
<dbReference type="GO" id="GO:0055085">
    <property type="term" value="P:transmembrane transport"/>
    <property type="evidence" value="ECO:0007669"/>
    <property type="project" value="InterPro"/>
</dbReference>
<evidence type="ECO:0000256" key="1">
    <source>
        <dbReference type="ARBA" id="ARBA00004651"/>
    </source>
</evidence>
<dbReference type="AlphaFoldDB" id="A0A1I2MAL2"/>
<dbReference type="GO" id="GO:0005886">
    <property type="term" value="C:plasma membrane"/>
    <property type="evidence" value="ECO:0007669"/>
    <property type="project" value="UniProtKB-SubCell"/>
</dbReference>
<accession>A0A1I2MAL2</accession>
<gene>
    <name evidence="10" type="ORF">SAMN05216175_101523</name>
</gene>
<name>A0A1I2MAL2_9GAMM</name>
<evidence type="ECO:0000256" key="5">
    <source>
        <dbReference type="ARBA" id="ARBA00022692"/>
    </source>
</evidence>
<dbReference type="Gene3D" id="1.10.3720.10">
    <property type="entry name" value="MetI-like"/>
    <property type="match status" value="1"/>
</dbReference>
<evidence type="ECO:0000256" key="8">
    <source>
        <dbReference type="RuleBase" id="RU363032"/>
    </source>
</evidence>
<keyword evidence="7 8" id="KW-0472">Membrane</keyword>